<proteinExistence type="predicted"/>
<accession>X1VKB6</accession>
<gene>
    <name evidence="1" type="ORF">S12H4_56831</name>
</gene>
<protein>
    <submittedName>
        <fullName evidence="1">Uncharacterized protein</fullName>
    </submittedName>
</protein>
<dbReference type="EMBL" id="BARW01036654">
    <property type="protein sequence ID" value="GAJ19537.1"/>
    <property type="molecule type" value="Genomic_DNA"/>
</dbReference>
<name>X1VKB6_9ZZZZ</name>
<organism evidence="1">
    <name type="scientific">marine sediment metagenome</name>
    <dbReference type="NCBI Taxonomy" id="412755"/>
    <lineage>
        <taxon>unclassified sequences</taxon>
        <taxon>metagenomes</taxon>
        <taxon>ecological metagenomes</taxon>
    </lineage>
</organism>
<dbReference type="AlphaFoldDB" id="X1VKB6"/>
<evidence type="ECO:0000313" key="1">
    <source>
        <dbReference type="EMBL" id="GAJ19537.1"/>
    </source>
</evidence>
<feature type="non-terminal residue" evidence="1">
    <location>
        <position position="1"/>
    </location>
</feature>
<reference evidence="1" key="1">
    <citation type="journal article" date="2014" name="Front. Microbiol.">
        <title>High frequency of phylogenetically diverse reductive dehalogenase-homologous genes in deep subseafloor sedimentary metagenomes.</title>
        <authorList>
            <person name="Kawai M."/>
            <person name="Futagami T."/>
            <person name="Toyoda A."/>
            <person name="Takaki Y."/>
            <person name="Nishi S."/>
            <person name="Hori S."/>
            <person name="Arai W."/>
            <person name="Tsubouchi T."/>
            <person name="Morono Y."/>
            <person name="Uchiyama I."/>
            <person name="Ito T."/>
            <person name="Fujiyama A."/>
            <person name="Inagaki F."/>
            <person name="Takami H."/>
        </authorList>
    </citation>
    <scope>NUCLEOTIDE SEQUENCE</scope>
    <source>
        <strain evidence="1">Expedition CK06-06</strain>
    </source>
</reference>
<comment type="caution">
    <text evidence="1">The sequence shown here is derived from an EMBL/GenBank/DDBJ whole genome shotgun (WGS) entry which is preliminary data.</text>
</comment>
<sequence>GVAALFVSALRTERSILASKKVLSEVSYTMEYMSRALRMAKKDTTGDGIDCISTGSNYSINPVTHGVRFINSLQAGDCQEFFLENGQIKVQTNIDNPPSVTLELTSSEMTVTSLEFNLSGETQGPPDSLQPFVTIYLSAYSKNSPAFKVQTSLSQRNPDIRW</sequence>